<reference evidence="2" key="2">
    <citation type="journal article" date="2024" name="Plant">
        <title>Genomic evolution and insights into agronomic trait innovations of Sesamum species.</title>
        <authorList>
            <person name="Miao H."/>
            <person name="Wang L."/>
            <person name="Qu L."/>
            <person name="Liu H."/>
            <person name="Sun Y."/>
            <person name="Le M."/>
            <person name="Wang Q."/>
            <person name="Wei S."/>
            <person name="Zheng Y."/>
            <person name="Lin W."/>
            <person name="Duan Y."/>
            <person name="Cao H."/>
            <person name="Xiong S."/>
            <person name="Wang X."/>
            <person name="Wei L."/>
            <person name="Li C."/>
            <person name="Ma Q."/>
            <person name="Ju M."/>
            <person name="Zhao R."/>
            <person name="Li G."/>
            <person name="Mu C."/>
            <person name="Tian Q."/>
            <person name="Mei H."/>
            <person name="Zhang T."/>
            <person name="Gao T."/>
            <person name="Zhang H."/>
        </authorList>
    </citation>
    <scope>NUCLEOTIDE SEQUENCE</scope>
    <source>
        <strain evidence="2">KEN1</strain>
    </source>
</reference>
<dbReference type="AlphaFoldDB" id="A0AAW2X5Y6"/>
<dbReference type="PANTHER" id="PTHR33116:SF86">
    <property type="entry name" value="REVERSE TRANSCRIPTASE DOMAIN-CONTAINING PROTEIN"/>
    <property type="match status" value="1"/>
</dbReference>
<evidence type="ECO:0000313" key="2">
    <source>
        <dbReference type="EMBL" id="KAL0448321.1"/>
    </source>
</evidence>
<organism evidence="2">
    <name type="scientific">Sesamum latifolium</name>
    <dbReference type="NCBI Taxonomy" id="2727402"/>
    <lineage>
        <taxon>Eukaryota</taxon>
        <taxon>Viridiplantae</taxon>
        <taxon>Streptophyta</taxon>
        <taxon>Embryophyta</taxon>
        <taxon>Tracheophyta</taxon>
        <taxon>Spermatophyta</taxon>
        <taxon>Magnoliopsida</taxon>
        <taxon>eudicotyledons</taxon>
        <taxon>Gunneridae</taxon>
        <taxon>Pentapetalae</taxon>
        <taxon>asterids</taxon>
        <taxon>lamiids</taxon>
        <taxon>Lamiales</taxon>
        <taxon>Pedaliaceae</taxon>
        <taxon>Sesamum</taxon>
    </lineage>
</organism>
<dbReference type="PANTHER" id="PTHR33116">
    <property type="entry name" value="REVERSE TRANSCRIPTASE ZINC-BINDING DOMAIN-CONTAINING PROTEIN-RELATED-RELATED"/>
    <property type="match status" value="1"/>
</dbReference>
<evidence type="ECO:0000259" key="1">
    <source>
        <dbReference type="Pfam" id="PF00078"/>
    </source>
</evidence>
<dbReference type="Pfam" id="PF00078">
    <property type="entry name" value="RVT_1"/>
    <property type="match status" value="1"/>
</dbReference>
<accession>A0AAW2X5Y6</accession>
<dbReference type="InterPro" id="IPR000477">
    <property type="entry name" value="RT_dom"/>
</dbReference>
<gene>
    <name evidence="2" type="ORF">Slati_1388500</name>
</gene>
<comment type="caution">
    <text evidence="2">The sequence shown here is derived from an EMBL/GenBank/DDBJ whole genome shotgun (WGS) entry which is preliminary data.</text>
</comment>
<feature type="domain" description="Reverse transcriptase" evidence="1">
    <location>
        <begin position="438"/>
        <end position="555"/>
    </location>
</feature>
<name>A0AAW2X5Y6_9LAMI</name>
<reference evidence="2" key="1">
    <citation type="submission" date="2020-06" db="EMBL/GenBank/DDBJ databases">
        <authorList>
            <person name="Li T."/>
            <person name="Hu X."/>
            <person name="Zhang T."/>
            <person name="Song X."/>
            <person name="Zhang H."/>
            <person name="Dai N."/>
            <person name="Sheng W."/>
            <person name="Hou X."/>
            <person name="Wei L."/>
        </authorList>
    </citation>
    <scope>NUCLEOTIDE SEQUENCE</scope>
    <source>
        <strain evidence="2">KEN1</strain>
        <tissue evidence="2">Leaf</tissue>
    </source>
</reference>
<protein>
    <submittedName>
        <fullName evidence="2">Mitochondrial protein</fullName>
    </submittedName>
</protein>
<proteinExistence type="predicted"/>
<sequence>MILVVAGATLFESGWLSTLPSHWLELSAFVLQGGRTSGIFTGPEVFGRFETVHEPEDSSAQKGKGVIHTEPEAVHRKVGDGLAEQVQSASSDGLGSHVPDTGIQVDNDLDMSEEDVQRRQESWRAGGWQTSKYTARVSFCKRERESVALDIGEEAFRSAKRRHLVDEESDVLLAPQPALVFLSETKCKKRKCEILKEKLNFFGVNVDSQGKGGGLMLLWNKDLNLVVQSFSSSHIDACVSNEDAVYRLDRGSIQVTRVLSLLGATNVKLPIPFEFVLIGRARRWDGKQGGVQRKKLFRFEAMWARSADCEELIRTLWNRETEGDVTARLLQRQQTVRDGLIGWDKSTFDHVRSRVKELEEQLSKLDNKPITAEGRLMRSRIRNELEEFLSREELMWKQRGKAQWLREGDRNTPFFHARASARRSKNSIARFVMRMKFDYSHPKRGLRQGDPLSPYLFPFCVEILNHLLVKAESRGELRGIAISRQGPRVSHLLFEDDTLIFCQASEEAMYCVRRVLKEFEAVSGMVVNLDKSEIAFSCNTPEQQKEDLVRILGVRVVERHTKYLGLPALVGRSKKAIFQNLKDRIWKCLQS</sequence>
<dbReference type="EMBL" id="JACGWN010000005">
    <property type="protein sequence ID" value="KAL0448321.1"/>
    <property type="molecule type" value="Genomic_DNA"/>
</dbReference>